<reference evidence="1" key="1">
    <citation type="submission" date="2020-11" db="EMBL/GenBank/DDBJ databases">
        <authorList>
            <consortium name="DOE Joint Genome Institute"/>
            <person name="Ahrendt S."/>
            <person name="Riley R."/>
            <person name="Andreopoulos W."/>
            <person name="Labutti K."/>
            <person name="Pangilinan J."/>
            <person name="Ruiz-Duenas F.J."/>
            <person name="Barrasa J.M."/>
            <person name="Sanchez-Garcia M."/>
            <person name="Camarero S."/>
            <person name="Miyauchi S."/>
            <person name="Serrano A."/>
            <person name="Linde D."/>
            <person name="Babiker R."/>
            <person name="Drula E."/>
            <person name="Ayuso-Fernandez I."/>
            <person name="Pacheco R."/>
            <person name="Padilla G."/>
            <person name="Ferreira P."/>
            <person name="Barriuso J."/>
            <person name="Kellner H."/>
            <person name="Castanera R."/>
            <person name="Alfaro M."/>
            <person name="Ramirez L."/>
            <person name="Pisabarro A.G."/>
            <person name="Kuo A."/>
            <person name="Tritt A."/>
            <person name="Lipzen A."/>
            <person name="He G."/>
            <person name="Yan M."/>
            <person name="Ng V."/>
            <person name="Cullen D."/>
            <person name="Martin F."/>
            <person name="Rosso M.-N."/>
            <person name="Henrissat B."/>
            <person name="Hibbett D."/>
            <person name="Martinez A.T."/>
            <person name="Grigoriev I.V."/>
        </authorList>
    </citation>
    <scope>NUCLEOTIDE SEQUENCE</scope>
    <source>
        <strain evidence="1">CBS 247.69</strain>
    </source>
</reference>
<accession>A0A9P5Y138</accession>
<dbReference type="AlphaFoldDB" id="A0A9P5Y138"/>
<comment type="caution">
    <text evidence="1">The sequence shown here is derived from an EMBL/GenBank/DDBJ whole genome shotgun (WGS) entry which is preliminary data.</text>
</comment>
<evidence type="ECO:0000313" key="2">
    <source>
        <dbReference type="Proteomes" id="UP000807353"/>
    </source>
</evidence>
<evidence type="ECO:0000313" key="1">
    <source>
        <dbReference type="EMBL" id="KAF9459305.1"/>
    </source>
</evidence>
<dbReference type="EMBL" id="MU150319">
    <property type="protein sequence ID" value="KAF9459305.1"/>
    <property type="molecule type" value="Genomic_DNA"/>
</dbReference>
<keyword evidence="2" id="KW-1185">Reference proteome</keyword>
<organism evidence="1 2">
    <name type="scientific">Collybia nuda</name>
    <dbReference type="NCBI Taxonomy" id="64659"/>
    <lineage>
        <taxon>Eukaryota</taxon>
        <taxon>Fungi</taxon>
        <taxon>Dikarya</taxon>
        <taxon>Basidiomycota</taxon>
        <taxon>Agaricomycotina</taxon>
        <taxon>Agaricomycetes</taxon>
        <taxon>Agaricomycetidae</taxon>
        <taxon>Agaricales</taxon>
        <taxon>Tricholomatineae</taxon>
        <taxon>Clitocybaceae</taxon>
        <taxon>Collybia</taxon>
    </lineage>
</organism>
<gene>
    <name evidence="1" type="ORF">BDZ94DRAFT_1048457</name>
</gene>
<protein>
    <submittedName>
        <fullName evidence="1">Uncharacterized protein</fullName>
    </submittedName>
</protein>
<dbReference type="OrthoDB" id="2978551at2759"/>
<sequence>MHAVYGRCIGLTIPGASGRLNKLRATLKAWSNCNVVEAEIMELKDEVQAFSMRFMMFAIARVEKPISSIALATSRIEKSLNALDRHQRLGLSRMEGFVASLSPNTPTDINYSQPVIVNTAKAPDNQIIPSEAVEELYLHRQVETISTSLGSLSTAHTPVNEQPRGPYLQPFKPDVPRQWGTDQTPSACHREVVAAAWEIIDILQSPPGERAVQYGAWRMVNLAIRLHGLEMYSDAATIGSWTVDLYRTLMNANTQVYEPYLSLALRNLSRYRTDTGEHEAASIAIEECVTREREMLGKPVRHSVHLELSNSLLEWWCIVTRDGNLDKGLKIAWESLAHLESIRAQLREWEVSMMHTLGETSSSETIVVGPGEGRSSTTLRQPSSCIQGWDNASTLWLDYNTARTFQILSYSLEGLGQIQDAWERALQALAIYRDLCKRHSGNFDANLAGCLAYISHLPHRHDPSPLASIACIQESIHLYRKLSASRPAKFTSRLIESLRAYASLLRDAGDFDVARDCSDEALELAKRSNQIVPCRQSLTVDTEPKT</sequence>
<dbReference type="InterPro" id="IPR011990">
    <property type="entry name" value="TPR-like_helical_dom_sf"/>
</dbReference>
<dbReference type="Proteomes" id="UP000807353">
    <property type="component" value="Unassembled WGS sequence"/>
</dbReference>
<proteinExistence type="predicted"/>
<name>A0A9P5Y138_9AGAR</name>
<dbReference type="Gene3D" id="1.25.40.10">
    <property type="entry name" value="Tetratricopeptide repeat domain"/>
    <property type="match status" value="1"/>
</dbReference>
<dbReference type="SUPFAM" id="SSF48452">
    <property type="entry name" value="TPR-like"/>
    <property type="match status" value="1"/>
</dbReference>